<gene>
    <name evidence="1" type="ORF">S01H1_33823</name>
</gene>
<feature type="non-terminal residue" evidence="1">
    <location>
        <position position="39"/>
    </location>
</feature>
<protein>
    <submittedName>
        <fullName evidence="1">Uncharacterized protein</fullName>
    </submittedName>
</protein>
<name>X0WKR0_9ZZZZ</name>
<organism evidence="1">
    <name type="scientific">marine sediment metagenome</name>
    <dbReference type="NCBI Taxonomy" id="412755"/>
    <lineage>
        <taxon>unclassified sequences</taxon>
        <taxon>metagenomes</taxon>
        <taxon>ecological metagenomes</taxon>
    </lineage>
</organism>
<evidence type="ECO:0000313" key="1">
    <source>
        <dbReference type="EMBL" id="GAG13286.1"/>
    </source>
</evidence>
<comment type="caution">
    <text evidence="1">The sequence shown here is derived from an EMBL/GenBank/DDBJ whole genome shotgun (WGS) entry which is preliminary data.</text>
</comment>
<proteinExistence type="predicted"/>
<dbReference type="EMBL" id="BARS01021020">
    <property type="protein sequence ID" value="GAG13286.1"/>
    <property type="molecule type" value="Genomic_DNA"/>
</dbReference>
<accession>X0WKR0</accession>
<reference evidence="1" key="1">
    <citation type="journal article" date="2014" name="Front. Microbiol.">
        <title>High frequency of phylogenetically diverse reductive dehalogenase-homologous genes in deep subseafloor sedimentary metagenomes.</title>
        <authorList>
            <person name="Kawai M."/>
            <person name="Futagami T."/>
            <person name="Toyoda A."/>
            <person name="Takaki Y."/>
            <person name="Nishi S."/>
            <person name="Hori S."/>
            <person name="Arai W."/>
            <person name="Tsubouchi T."/>
            <person name="Morono Y."/>
            <person name="Uchiyama I."/>
            <person name="Ito T."/>
            <person name="Fujiyama A."/>
            <person name="Inagaki F."/>
            <person name="Takami H."/>
        </authorList>
    </citation>
    <scope>NUCLEOTIDE SEQUENCE</scope>
    <source>
        <strain evidence="1">Expedition CK06-06</strain>
    </source>
</reference>
<sequence length="39" mass="4506">MCTLMTNFPINYLRKRTNKIELNNTIINYSIITMAGNKG</sequence>
<dbReference type="AlphaFoldDB" id="X0WKR0"/>